<dbReference type="PRINTS" id="PR00385">
    <property type="entry name" value="P450"/>
</dbReference>
<dbReference type="PANTHER" id="PTHR24291">
    <property type="entry name" value="CYTOCHROME P450 FAMILY 4"/>
    <property type="match status" value="1"/>
</dbReference>
<keyword evidence="2 7" id="KW-0349">Heme</keyword>
<dbReference type="InterPro" id="IPR050196">
    <property type="entry name" value="Cytochrome_P450_Monoox"/>
</dbReference>
<feature type="region of interest" description="Disordered" evidence="8">
    <location>
        <begin position="466"/>
        <end position="499"/>
    </location>
</feature>
<dbReference type="EMBL" id="BPQH01000002">
    <property type="protein sequence ID" value="GJD47922.1"/>
    <property type="molecule type" value="Genomic_DNA"/>
</dbReference>
<dbReference type="PANTHER" id="PTHR24291:SF50">
    <property type="entry name" value="BIFUNCTIONAL ALBAFLAVENONE MONOOXYGENASE_TERPENE SYNTHASE"/>
    <property type="match status" value="1"/>
</dbReference>
<reference evidence="9" key="2">
    <citation type="submission" date="2021-08" db="EMBL/GenBank/DDBJ databases">
        <authorList>
            <person name="Tani A."/>
            <person name="Ola A."/>
            <person name="Ogura Y."/>
            <person name="Katsura K."/>
            <person name="Hayashi T."/>
        </authorList>
    </citation>
    <scope>NUCLEOTIDE SEQUENCE</scope>
    <source>
        <strain evidence="9">KCTC 52305</strain>
    </source>
</reference>
<feature type="compositionally biased region" description="Low complexity" evidence="8">
    <location>
        <begin position="1"/>
        <end position="18"/>
    </location>
</feature>
<keyword evidence="4 7" id="KW-0560">Oxidoreductase</keyword>
<keyword evidence="3 7" id="KW-0479">Metal-binding</keyword>
<comment type="caution">
    <text evidence="9">The sequence shown here is derived from an EMBL/GenBank/DDBJ whole genome shotgun (WGS) entry which is preliminary data.</text>
</comment>
<evidence type="ECO:0000256" key="3">
    <source>
        <dbReference type="ARBA" id="ARBA00022723"/>
    </source>
</evidence>
<dbReference type="RefSeq" id="WP_128560232.1">
    <property type="nucleotide sequence ID" value="NZ_BPQH01000002.1"/>
</dbReference>
<sequence>MPSPAPVAAAPAGRTPFRPRVPRPRTEPMGLIAFLRAARENPLTTWFAEHFEQPIVAGDGALGRVTVVSEPAAIRHVLLDNAANYRKDDLQRRVLAPGLGNGLLTAEGDEWRLQRRTLAPIFSPRHVAGFQAPMTEAAARLARRLARRDGQSVDVALEMTRVTLDVLERTIFTHGLPREPDALGRAITRYFEALGPIDPLDVFGVPDWVPRLGRIRARPALRFFAEVVDELIERRRALATAAEAPHDLLTLLLRAQDPETGRGLSDLEVRANIVTFIGAGHETTANALTWTLYCLSQDEAARAAVEAEVDAAFAGTAAPAAEHLPWTRAAIEEAMRLFPPVPFMSRQAVADDRIGRIKIPRGSLVTVAPYVLHRHRLLWEDPDAYVPERFLPENRARIDRYAYLPFGAGPRVCIGASFSLTEATLVLAHLVRAIRLDRAPEAGPVVPLHRVTLRPQDGLRMRVTARGGAPAAGPVPSAGGARRGARATGAATSARSAAG</sequence>
<dbReference type="Proteomes" id="UP001055167">
    <property type="component" value="Unassembled WGS sequence"/>
</dbReference>
<protein>
    <submittedName>
        <fullName evidence="9">Cytochrome P450 132</fullName>
    </submittedName>
</protein>
<dbReference type="Gene3D" id="1.10.630.10">
    <property type="entry name" value="Cytochrome P450"/>
    <property type="match status" value="1"/>
</dbReference>
<dbReference type="SUPFAM" id="SSF48264">
    <property type="entry name" value="Cytochrome P450"/>
    <property type="match status" value="1"/>
</dbReference>
<keyword evidence="10" id="KW-1185">Reference proteome</keyword>
<evidence type="ECO:0000313" key="9">
    <source>
        <dbReference type="EMBL" id="GJD47922.1"/>
    </source>
</evidence>
<keyword evidence="6 7" id="KW-0503">Monooxygenase</keyword>
<proteinExistence type="inferred from homology"/>
<dbReference type="InterPro" id="IPR002401">
    <property type="entry name" value="Cyt_P450_E_grp-I"/>
</dbReference>
<evidence type="ECO:0000256" key="8">
    <source>
        <dbReference type="SAM" id="MobiDB-lite"/>
    </source>
</evidence>
<name>A0ABQ4QRJ1_9HYPH</name>
<keyword evidence="5 7" id="KW-0408">Iron</keyword>
<dbReference type="InterPro" id="IPR036396">
    <property type="entry name" value="Cyt_P450_sf"/>
</dbReference>
<organism evidence="9 10">
    <name type="scientific">Methylobacterium crusticola</name>
    <dbReference type="NCBI Taxonomy" id="1697972"/>
    <lineage>
        <taxon>Bacteria</taxon>
        <taxon>Pseudomonadati</taxon>
        <taxon>Pseudomonadota</taxon>
        <taxon>Alphaproteobacteria</taxon>
        <taxon>Hyphomicrobiales</taxon>
        <taxon>Methylobacteriaceae</taxon>
        <taxon>Methylobacterium</taxon>
    </lineage>
</organism>
<evidence type="ECO:0000256" key="5">
    <source>
        <dbReference type="ARBA" id="ARBA00023004"/>
    </source>
</evidence>
<evidence type="ECO:0000256" key="1">
    <source>
        <dbReference type="ARBA" id="ARBA00010617"/>
    </source>
</evidence>
<reference evidence="9" key="1">
    <citation type="journal article" date="2021" name="Front. Microbiol.">
        <title>Comprehensive Comparative Genomics and Phenotyping of Methylobacterium Species.</title>
        <authorList>
            <person name="Alessa O."/>
            <person name="Ogura Y."/>
            <person name="Fujitani Y."/>
            <person name="Takami H."/>
            <person name="Hayashi T."/>
            <person name="Sahin N."/>
            <person name="Tani A."/>
        </authorList>
    </citation>
    <scope>NUCLEOTIDE SEQUENCE</scope>
    <source>
        <strain evidence="9">KCTC 52305</strain>
    </source>
</reference>
<evidence type="ECO:0000256" key="7">
    <source>
        <dbReference type="RuleBase" id="RU000461"/>
    </source>
</evidence>
<evidence type="ECO:0000256" key="6">
    <source>
        <dbReference type="ARBA" id="ARBA00023033"/>
    </source>
</evidence>
<dbReference type="PRINTS" id="PR00463">
    <property type="entry name" value="EP450I"/>
</dbReference>
<feature type="region of interest" description="Disordered" evidence="8">
    <location>
        <begin position="1"/>
        <end position="24"/>
    </location>
</feature>
<comment type="similarity">
    <text evidence="1 7">Belongs to the cytochrome P450 family.</text>
</comment>
<evidence type="ECO:0000256" key="4">
    <source>
        <dbReference type="ARBA" id="ARBA00023002"/>
    </source>
</evidence>
<dbReference type="Pfam" id="PF00067">
    <property type="entry name" value="p450"/>
    <property type="match status" value="1"/>
</dbReference>
<evidence type="ECO:0000313" key="10">
    <source>
        <dbReference type="Proteomes" id="UP001055167"/>
    </source>
</evidence>
<dbReference type="InterPro" id="IPR001128">
    <property type="entry name" value="Cyt_P450"/>
</dbReference>
<dbReference type="PROSITE" id="PS00086">
    <property type="entry name" value="CYTOCHROME_P450"/>
    <property type="match status" value="1"/>
</dbReference>
<dbReference type="InterPro" id="IPR017972">
    <property type="entry name" value="Cyt_P450_CS"/>
</dbReference>
<accession>A0ABQ4QRJ1</accession>
<gene>
    <name evidence="9" type="ORF">OPKNFCMD_0635</name>
</gene>
<evidence type="ECO:0000256" key="2">
    <source>
        <dbReference type="ARBA" id="ARBA00022617"/>
    </source>
</evidence>